<dbReference type="SUPFAM" id="SSF56436">
    <property type="entry name" value="C-type lectin-like"/>
    <property type="match status" value="1"/>
</dbReference>
<feature type="domain" description="Sulfatase-modifying factor enzyme-like" evidence="1">
    <location>
        <begin position="15"/>
        <end position="231"/>
    </location>
</feature>
<sequence length="241" mass="27306">MVAIPDGDYRPLYMSKDSPQTQVRAFTIDVRPVTNQQYLLFIDANPRWQPLTIAQIFAEPQYLQHWKHEGKNILPTDEQLNSPVINVSWFAAQAYCRSLDKRLPTVAEWERVASASETHADGSQEKGYHQRILEWYSQPSRKQLADVGGNAPNFWGVQDLHGLIWEWTEDFNSALVSGESRGDSNIDQRLFCAAGSQGAADPSDYAAFMRFGFRSSLQAKFTLPNLGFRCASSQEQTNDKI</sequence>
<gene>
    <name evidence="2" type="ORF">GARC_4103</name>
</gene>
<dbReference type="InterPro" id="IPR051043">
    <property type="entry name" value="Sulfatase_Mod_Factor_Kinase"/>
</dbReference>
<keyword evidence="3" id="KW-1185">Reference proteome</keyword>
<dbReference type="InterPro" id="IPR005532">
    <property type="entry name" value="SUMF_dom"/>
</dbReference>
<dbReference type="AlphaFoldDB" id="K6ZC86"/>
<name>K6ZC86_9ALTE</name>
<evidence type="ECO:0000313" key="3">
    <source>
        <dbReference type="Proteomes" id="UP000006327"/>
    </source>
</evidence>
<organism evidence="2 3">
    <name type="scientific">Paraglaciecola arctica BSs20135</name>
    <dbReference type="NCBI Taxonomy" id="493475"/>
    <lineage>
        <taxon>Bacteria</taxon>
        <taxon>Pseudomonadati</taxon>
        <taxon>Pseudomonadota</taxon>
        <taxon>Gammaproteobacteria</taxon>
        <taxon>Alteromonadales</taxon>
        <taxon>Alteromonadaceae</taxon>
        <taxon>Paraglaciecola</taxon>
    </lineage>
</organism>
<dbReference type="InterPro" id="IPR016187">
    <property type="entry name" value="CTDL_fold"/>
</dbReference>
<reference evidence="2 3" key="1">
    <citation type="journal article" date="2017" name="Antonie Van Leeuwenhoek">
        <title>Rhizobium rhizosphaerae sp. nov., a novel species isolated from rice rhizosphere.</title>
        <authorList>
            <person name="Zhao J.J."/>
            <person name="Zhang J."/>
            <person name="Zhang R.J."/>
            <person name="Zhang C.W."/>
            <person name="Yin H.Q."/>
            <person name="Zhang X.X."/>
        </authorList>
    </citation>
    <scope>NUCLEOTIDE SEQUENCE [LARGE SCALE GENOMIC DNA]</scope>
    <source>
        <strain evidence="2 3">BSs20135</strain>
    </source>
</reference>
<evidence type="ECO:0000313" key="2">
    <source>
        <dbReference type="EMBL" id="GAC21045.1"/>
    </source>
</evidence>
<dbReference type="InterPro" id="IPR042095">
    <property type="entry name" value="SUMF_sf"/>
</dbReference>
<proteinExistence type="predicted"/>
<comment type="caution">
    <text evidence="2">The sequence shown here is derived from an EMBL/GenBank/DDBJ whole genome shotgun (WGS) entry which is preliminary data.</text>
</comment>
<dbReference type="Gene3D" id="3.90.1580.10">
    <property type="entry name" value="paralog of FGE (formylglycine-generating enzyme)"/>
    <property type="match status" value="1"/>
</dbReference>
<dbReference type="eggNOG" id="COG1262">
    <property type="taxonomic scope" value="Bacteria"/>
</dbReference>
<dbReference type="STRING" id="493475.GARC_4103"/>
<dbReference type="GO" id="GO:0120147">
    <property type="term" value="F:formylglycine-generating oxidase activity"/>
    <property type="evidence" value="ECO:0007669"/>
    <property type="project" value="TreeGrafter"/>
</dbReference>
<dbReference type="Pfam" id="PF03781">
    <property type="entry name" value="FGE-sulfatase"/>
    <property type="match status" value="1"/>
</dbReference>
<dbReference type="Proteomes" id="UP000006327">
    <property type="component" value="Unassembled WGS sequence"/>
</dbReference>
<dbReference type="PANTHER" id="PTHR23150:SF19">
    <property type="entry name" value="FORMYLGLYCINE-GENERATING ENZYME"/>
    <property type="match status" value="1"/>
</dbReference>
<accession>K6ZC86</accession>
<evidence type="ECO:0000259" key="1">
    <source>
        <dbReference type="Pfam" id="PF03781"/>
    </source>
</evidence>
<dbReference type="PANTHER" id="PTHR23150">
    <property type="entry name" value="SULFATASE MODIFYING FACTOR 1, 2"/>
    <property type="match status" value="1"/>
</dbReference>
<dbReference type="EMBL" id="BAEO01000060">
    <property type="protein sequence ID" value="GAC21045.1"/>
    <property type="molecule type" value="Genomic_DNA"/>
</dbReference>
<protein>
    <recommendedName>
        <fullName evidence="1">Sulfatase-modifying factor enzyme-like domain-containing protein</fullName>
    </recommendedName>
</protein>